<organism evidence="2 3">
    <name type="scientific">Nesterenkonia rhizosphaerae</name>
    <dbReference type="NCBI Taxonomy" id="1348272"/>
    <lineage>
        <taxon>Bacteria</taxon>
        <taxon>Bacillati</taxon>
        <taxon>Actinomycetota</taxon>
        <taxon>Actinomycetes</taxon>
        <taxon>Micrococcales</taxon>
        <taxon>Micrococcaceae</taxon>
        <taxon>Nesterenkonia</taxon>
    </lineage>
</organism>
<sequence>MTKRTDQLPPALPAISSVHLQALLGASALAVLWILSMSLLDEPLHVMQQTAVALAALALGGLAVLDAHTGLIRNRHNIAVGIAATVWVLASAFTMDGRVILTALATAAGCFALMLTIRTVSGSMVGGGDLKLIPSIAALLATCHPLCALIWICLSFIASLAFVSVLRVTRGQRGMIAIPFGPPMAVALIPAVLATESFLAASAI</sequence>
<feature type="transmembrane region" description="Helical" evidence="1">
    <location>
        <begin position="183"/>
        <end position="201"/>
    </location>
</feature>
<feature type="transmembrane region" description="Helical" evidence="1">
    <location>
        <begin position="46"/>
        <end position="65"/>
    </location>
</feature>
<comment type="caution">
    <text evidence="2">The sequence shown here is derived from an EMBL/GenBank/DDBJ whole genome shotgun (WGS) entry which is preliminary data.</text>
</comment>
<reference evidence="3" key="1">
    <citation type="journal article" date="2019" name="Int. J. Syst. Evol. Microbiol.">
        <title>The Global Catalogue of Microorganisms (GCM) 10K type strain sequencing project: providing services to taxonomists for standard genome sequencing and annotation.</title>
        <authorList>
            <consortium name="The Broad Institute Genomics Platform"/>
            <consortium name="The Broad Institute Genome Sequencing Center for Infectious Disease"/>
            <person name="Wu L."/>
            <person name="Ma J."/>
        </authorList>
    </citation>
    <scope>NUCLEOTIDE SEQUENCE [LARGE SCALE GENOMIC DNA]</scope>
    <source>
        <strain evidence="3">JCM 19129</strain>
    </source>
</reference>
<evidence type="ECO:0000313" key="2">
    <source>
        <dbReference type="EMBL" id="GAA4924119.1"/>
    </source>
</evidence>
<keyword evidence="3" id="KW-1185">Reference proteome</keyword>
<evidence type="ECO:0000313" key="3">
    <source>
        <dbReference type="Proteomes" id="UP001500368"/>
    </source>
</evidence>
<keyword evidence="1" id="KW-0812">Transmembrane</keyword>
<dbReference type="Proteomes" id="UP001500368">
    <property type="component" value="Unassembled WGS sequence"/>
</dbReference>
<feature type="transmembrane region" description="Helical" evidence="1">
    <location>
        <begin position="99"/>
        <end position="117"/>
    </location>
</feature>
<evidence type="ECO:0008006" key="4">
    <source>
        <dbReference type="Google" id="ProtNLM"/>
    </source>
</evidence>
<proteinExistence type="predicted"/>
<keyword evidence="1" id="KW-1133">Transmembrane helix</keyword>
<keyword evidence="1" id="KW-0472">Membrane</keyword>
<dbReference type="RefSeq" id="WP_345478022.1">
    <property type="nucleotide sequence ID" value="NZ_BAABLW010000007.1"/>
</dbReference>
<gene>
    <name evidence="2" type="ORF">GCM10025790_21650</name>
</gene>
<protein>
    <recommendedName>
        <fullName evidence="4">Prepilin type IV endopeptidase peptidase domain-containing protein</fullName>
    </recommendedName>
</protein>
<feature type="transmembrane region" description="Helical" evidence="1">
    <location>
        <begin position="20"/>
        <end position="40"/>
    </location>
</feature>
<dbReference type="Gene3D" id="1.20.120.1220">
    <property type="match status" value="1"/>
</dbReference>
<feature type="transmembrane region" description="Helical" evidence="1">
    <location>
        <begin position="138"/>
        <end position="163"/>
    </location>
</feature>
<evidence type="ECO:0000256" key="1">
    <source>
        <dbReference type="SAM" id="Phobius"/>
    </source>
</evidence>
<accession>A0ABP9G3K2</accession>
<dbReference type="EMBL" id="BAABLW010000007">
    <property type="protein sequence ID" value="GAA4924119.1"/>
    <property type="molecule type" value="Genomic_DNA"/>
</dbReference>
<name>A0ABP9G3K2_9MICC</name>